<evidence type="ECO:0000256" key="1">
    <source>
        <dbReference type="SAM" id="Phobius"/>
    </source>
</evidence>
<feature type="transmembrane region" description="Helical" evidence="1">
    <location>
        <begin position="111"/>
        <end position="136"/>
    </location>
</feature>
<keyword evidence="1" id="KW-1133">Transmembrane helix</keyword>
<feature type="transmembrane region" description="Helical" evidence="1">
    <location>
        <begin position="87"/>
        <end position="105"/>
    </location>
</feature>
<sequence length="209" mass="21724">MADALSTAATPPTGGLTPNERDAVIAIAELWWIPLVRGMMLVALGGYALLTPGVTVMAYAFVIGAFVLADGVLAVLAGVLGWVASRWWALLRGVICIVAGLFVLAHPAFVGVIAVTTLVILLAIQSIVGGVLEIIAAVQERKQIEGEWWLILGGLLSIVFGAILLSAPLLSGGLLVQVLGVFAMIAGSVLIVASFRLRSFGKRQEALSA</sequence>
<dbReference type="InterPro" id="IPR052712">
    <property type="entry name" value="Acid_resist_chaperone_HdeD"/>
</dbReference>
<dbReference type="GO" id="GO:0005886">
    <property type="term" value="C:plasma membrane"/>
    <property type="evidence" value="ECO:0007669"/>
    <property type="project" value="TreeGrafter"/>
</dbReference>
<dbReference type="PANTHER" id="PTHR34989:SF1">
    <property type="entry name" value="PROTEIN HDED"/>
    <property type="match status" value="1"/>
</dbReference>
<dbReference type="PANTHER" id="PTHR34989">
    <property type="entry name" value="PROTEIN HDED"/>
    <property type="match status" value="1"/>
</dbReference>
<dbReference type="OrthoDB" id="274892at2"/>
<dbReference type="Pfam" id="PF03729">
    <property type="entry name" value="DUF308"/>
    <property type="match status" value="2"/>
</dbReference>
<keyword evidence="1" id="KW-0472">Membrane</keyword>
<feature type="transmembrane region" description="Helical" evidence="1">
    <location>
        <begin position="56"/>
        <end position="80"/>
    </location>
</feature>
<feature type="transmembrane region" description="Helical" evidence="1">
    <location>
        <begin position="30"/>
        <end position="50"/>
    </location>
</feature>
<reference evidence="2 3" key="1">
    <citation type="submission" date="2019-02" db="EMBL/GenBank/DDBJ databases">
        <title>Deep-cultivation of Planctomycetes and their phenomic and genomic characterization uncovers novel biology.</title>
        <authorList>
            <person name="Wiegand S."/>
            <person name="Jogler M."/>
            <person name="Boedeker C."/>
            <person name="Pinto D."/>
            <person name="Vollmers J."/>
            <person name="Rivas-Marin E."/>
            <person name="Kohn T."/>
            <person name="Peeters S.H."/>
            <person name="Heuer A."/>
            <person name="Rast P."/>
            <person name="Oberbeckmann S."/>
            <person name="Bunk B."/>
            <person name="Jeske O."/>
            <person name="Meyerdierks A."/>
            <person name="Storesund J.E."/>
            <person name="Kallscheuer N."/>
            <person name="Luecker S."/>
            <person name="Lage O.M."/>
            <person name="Pohl T."/>
            <person name="Merkel B.J."/>
            <person name="Hornburger P."/>
            <person name="Mueller R.-W."/>
            <person name="Bruemmer F."/>
            <person name="Labrenz M."/>
            <person name="Spormann A.M."/>
            <person name="Op Den Camp H."/>
            <person name="Overmann J."/>
            <person name="Amann R."/>
            <person name="Jetten M.S.M."/>
            <person name="Mascher T."/>
            <person name="Medema M.H."/>
            <person name="Devos D.P."/>
            <person name="Kaster A.-K."/>
            <person name="Ovreas L."/>
            <person name="Rohde M."/>
            <person name="Galperin M.Y."/>
            <person name="Jogler C."/>
        </authorList>
    </citation>
    <scope>NUCLEOTIDE SEQUENCE [LARGE SCALE GENOMIC DNA]</scope>
    <source>
        <strain evidence="2 3">Pla108</strain>
    </source>
</reference>
<gene>
    <name evidence="2" type="ORF">Pla108_18910</name>
</gene>
<dbReference type="RefSeq" id="WP_146444649.1">
    <property type="nucleotide sequence ID" value="NZ_SJPR01000002.1"/>
</dbReference>
<dbReference type="Proteomes" id="UP000317421">
    <property type="component" value="Unassembled WGS sequence"/>
</dbReference>
<evidence type="ECO:0000313" key="2">
    <source>
        <dbReference type="EMBL" id="TWT97739.1"/>
    </source>
</evidence>
<comment type="caution">
    <text evidence="2">The sequence shown here is derived from an EMBL/GenBank/DDBJ whole genome shotgun (WGS) entry which is preliminary data.</text>
</comment>
<name>A0A5C6ADN8_9BACT</name>
<feature type="transmembrane region" description="Helical" evidence="1">
    <location>
        <begin position="148"/>
        <end position="168"/>
    </location>
</feature>
<accession>A0A5C6ADN8</accession>
<keyword evidence="1" id="KW-0812">Transmembrane</keyword>
<dbReference type="EMBL" id="SJPR01000002">
    <property type="protein sequence ID" value="TWT97739.1"/>
    <property type="molecule type" value="Genomic_DNA"/>
</dbReference>
<dbReference type="AlphaFoldDB" id="A0A5C6ADN8"/>
<dbReference type="InterPro" id="IPR005325">
    <property type="entry name" value="DUF308_memb"/>
</dbReference>
<keyword evidence="3" id="KW-1185">Reference proteome</keyword>
<protein>
    <submittedName>
        <fullName evidence="2">Acid-resistance membrane protein</fullName>
    </submittedName>
</protein>
<organism evidence="2 3">
    <name type="scientific">Botrimarina colliarenosi</name>
    <dbReference type="NCBI Taxonomy" id="2528001"/>
    <lineage>
        <taxon>Bacteria</taxon>
        <taxon>Pseudomonadati</taxon>
        <taxon>Planctomycetota</taxon>
        <taxon>Planctomycetia</taxon>
        <taxon>Pirellulales</taxon>
        <taxon>Lacipirellulaceae</taxon>
        <taxon>Botrimarina</taxon>
    </lineage>
</organism>
<proteinExistence type="predicted"/>
<evidence type="ECO:0000313" key="3">
    <source>
        <dbReference type="Proteomes" id="UP000317421"/>
    </source>
</evidence>
<feature type="transmembrane region" description="Helical" evidence="1">
    <location>
        <begin position="174"/>
        <end position="195"/>
    </location>
</feature>